<dbReference type="SUPFAM" id="SSF89550">
    <property type="entry name" value="PHP domain-like"/>
    <property type="match status" value="1"/>
</dbReference>
<dbReference type="PANTHER" id="PTHR42924:SF3">
    <property type="entry name" value="POLYMERASE_HISTIDINOL PHOSPHATASE N-TERMINAL DOMAIN-CONTAINING PROTEIN"/>
    <property type="match status" value="1"/>
</dbReference>
<dbReference type="InterPro" id="IPR016195">
    <property type="entry name" value="Pol/histidinol_Pase-like"/>
</dbReference>
<dbReference type="GO" id="GO:0004534">
    <property type="term" value="F:5'-3' RNA exonuclease activity"/>
    <property type="evidence" value="ECO:0007669"/>
    <property type="project" value="TreeGrafter"/>
</dbReference>
<protein>
    <submittedName>
        <fullName evidence="2">PHP domain protein</fullName>
        <ecNumber evidence="2">3.1.3.-</ecNumber>
    </submittedName>
</protein>
<evidence type="ECO:0000313" key="2">
    <source>
        <dbReference type="EMBL" id="EEB45930.1"/>
    </source>
</evidence>
<feature type="domain" description="Polymerase/histidinol phosphatase N-terminal" evidence="1">
    <location>
        <begin position="29"/>
        <end position="96"/>
    </location>
</feature>
<comment type="caution">
    <text evidence="2">The sequence shown here is derived from an EMBL/GenBank/DDBJ whole genome shotgun (WGS) entry which is preliminary data.</text>
</comment>
<gene>
    <name evidence="2" type="ORF">PROVALCAL_01772</name>
</gene>
<accession>B6XEJ2</accession>
<dbReference type="PANTHER" id="PTHR42924">
    <property type="entry name" value="EXONUCLEASE"/>
    <property type="match status" value="1"/>
</dbReference>
<dbReference type="EC" id="3.1.3.-" evidence="2"/>
<reference evidence="2 3" key="2">
    <citation type="submission" date="2008-10" db="EMBL/GenBank/DDBJ databases">
        <authorList>
            <person name="Fulton L."/>
            <person name="Clifton S."/>
            <person name="Fulton B."/>
            <person name="Xu J."/>
            <person name="Minx P."/>
            <person name="Pepin K.H."/>
            <person name="Johnson M."/>
            <person name="Bhonagiri V."/>
            <person name="Nash W.E."/>
            <person name="Mardis E.R."/>
            <person name="Wilson R.K."/>
        </authorList>
    </citation>
    <scope>NUCLEOTIDE SEQUENCE [LARGE SCALE GENOMIC DNA]</scope>
    <source>
        <strain evidence="2 3">DSM 30120</strain>
    </source>
</reference>
<dbReference type="AlphaFoldDB" id="B6XEJ2"/>
<dbReference type="NCBIfam" id="NF047791">
    <property type="entry name" value="RNaseRnm"/>
    <property type="match status" value="1"/>
</dbReference>
<dbReference type="SMART" id="SM00481">
    <property type="entry name" value="POLIIIAc"/>
    <property type="match status" value="1"/>
</dbReference>
<dbReference type="InterPro" id="IPR004013">
    <property type="entry name" value="PHP_dom"/>
</dbReference>
<name>B6XEJ2_9GAMM</name>
<dbReference type="Gene3D" id="1.10.150.650">
    <property type="match status" value="1"/>
</dbReference>
<reference evidence="2 3" key="1">
    <citation type="submission" date="2008-10" db="EMBL/GenBank/DDBJ databases">
        <title>Draft genome sequence of Providencia alcalifaciens (DSM 30120).</title>
        <authorList>
            <person name="Sudarsanam P."/>
            <person name="Ley R."/>
            <person name="Guruge J."/>
            <person name="Turnbaugh P.J."/>
            <person name="Mahowald M."/>
            <person name="Liep D."/>
            <person name="Gordon J."/>
        </authorList>
    </citation>
    <scope>NUCLEOTIDE SEQUENCE [LARGE SCALE GENOMIC DNA]</scope>
    <source>
        <strain evidence="2 3">DSM 30120</strain>
    </source>
</reference>
<dbReference type="Proteomes" id="UP000003729">
    <property type="component" value="Unassembled WGS sequence"/>
</dbReference>
<dbReference type="GO" id="GO:0035312">
    <property type="term" value="F:5'-3' DNA exonuclease activity"/>
    <property type="evidence" value="ECO:0007669"/>
    <property type="project" value="TreeGrafter"/>
</dbReference>
<dbReference type="Pfam" id="PF02811">
    <property type="entry name" value="PHP"/>
    <property type="match status" value="1"/>
</dbReference>
<evidence type="ECO:0000259" key="1">
    <source>
        <dbReference type="SMART" id="SM00481"/>
    </source>
</evidence>
<dbReference type="CDD" id="cd07438">
    <property type="entry name" value="PHP_HisPPase_AMP"/>
    <property type="match status" value="1"/>
</dbReference>
<dbReference type="InterPro" id="IPR052018">
    <property type="entry name" value="PHP_domain"/>
</dbReference>
<dbReference type="InterPro" id="IPR003141">
    <property type="entry name" value="Pol/His_phosphatase_N"/>
</dbReference>
<dbReference type="eggNOG" id="COG0613">
    <property type="taxonomic scope" value="Bacteria"/>
</dbReference>
<sequence>MYLFLIFVKSKKGEGNIMSQDSTPIVTRYDLHSHTNASDGDLTPAELVERAIVMGVNVLSITDHDTCDGVIAARAYLAENPRPLTLVNGVEISTLWENIEIHIVGLNFSPSEPAMATLLEQQSQRRLERGIEMGRRLQKAGIDDAWENAQALSGGGQVTRAHFAQYIVKTGKEKTINNVFKRYLAKGKTGYVPAQWCSIQEAVDAIHRAGGVAVLAHPSKYQLSNKWLRRLIDHFKACQGDAMEISHCQQPANEKQFLGELAQGAELKTSVGSDFHRPCSWIELGRNLWLPNDNHAVWTLWDQIKTA</sequence>
<dbReference type="EMBL" id="ABXW01000046">
    <property type="protein sequence ID" value="EEB45930.1"/>
    <property type="molecule type" value="Genomic_DNA"/>
</dbReference>
<proteinExistence type="predicted"/>
<organism evidence="2 3">
    <name type="scientific">Providencia alcalifaciens DSM 30120</name>
    <dbReference type="NCBI Taxonomy" id="520999"/>
    <lineage>
        <taxon>Bacteria</taxon>
        <taxon>Pseudomonadati</taxon>
        <taxon>Pseudomonadota</taxon>
        <taxon>Gammaproteobacteria</taxon>
        <taxon>Enterobacterales</taxon>
        <taxon>Morganellaceae</taxon>
        <taxon>Providencia</taxon>
    </lineage>
</organism>
<dbReference type="Gene3D" id="3.20.20.140">
    <property type="entry name" value="Metal-dependent hydrolases"/>
    <property type="match status" value="1"/>
</dbReference>
<keyword evidence="2" id="KW-0378">Hydrolase</keyword>
<evidence type="ECO:0000313" key="3">
    <source>
        <dbReference type="Proteomes" id="UP000003729"/>
    </source>
</evidence>